<protein>
    <submittedName>
        <fullName evidence="1">Putative Zn-dependent protease with MMP-like domain</fullName>
    </submittedName>
</protein>
<evidence type="ECO:0000313" key="1">
    <source>
        <dbReference type="EMBL" id="REF31445.1"/>
    </source>
</evidence>
<proteinExistence type="predicted"/>
<sequence>MTQPLTREEFEDAVADALDEIPQDLLDRLENVVFLIEDEPTPEQKPEHADLLGLYVGVPLPARMDSYLYGSMPDRIYLFQGPLTRHSRDRDELVEQIRVTTLHEIGHFFGIDDDRLHELGWG</sequence>
<keyword evidence="1" id="KW-0378">Hydrolase</keyword>
<accession>A0A3D9UXY3</accession>
<gene>
    <name evidence="1" type="ORF">DFJ65_2512</name>
</gene>
<dbReference type="InterPro" id="IPR010428">
    <property type="entry name" value="Zincin_1"/>
</dbReference>
<dbReference type="RefSeq" id="WP_245950226.1">
    <property type="nucleotide sequence ID" value="NZ_QTUA01000001.1"/>
</dbReference>
<dbReference type="GO" id="GO:0006508">
    <property type="term" value="P:proteolysis"/>
    <property type="evidence" value="ECO:0007669"/>
    <property type="project" value="UniProtKB-KW"/>
</dbReference>
<dbReference type="EMBL" id="QTUA01000001">
    <property type="protein sequence ID" value="REF31445.1"/>
    <property type="molecule type" value="Genomic_DNA"/>
</dbReference>
<dbReference type="Gene3D" id="3.30.2010.20">
    <property type="match status" value="1"/>
</dbReference>
<keyword evidence="2" id="KW-1185">Reference proteome</keyword>
<reference evidence="1 2" key="1">
    <citation type="submission" date="2018-08" db="EMBL/GenBank/DDBJ databases">
        <title>Sequencing the genomes of 1000 actinobacteria strains.</title>
        <authorList>
            <person name="Klenk H.-P."/>
        </authorList>
    </citation>
    <scope>NUCLEOTIDE SEQUENCE [LARGE SCALE GENOMIC DNA]</scope>
    <source>
        <strain evidence="1 2">DSM 22967</strain>
    </source>
</reference>
<dbReference type="GO" id="GO:0008233">
    <property type="term" value="F:peptidase activity"/>
    <property type="evidence" value="ECO:0007669"/>
    <property type="project" value="UniProtKB-KW"/>
</dbReference>
<dbReference type="SUPFAM" id="SSF55486">
    <property type="entry name" value="Metalloproteases ('zincins'), catalytic domain"/>
    <property type="match status" value="1"/>
</dbReference>
<dbReference type="Proteomes" id="UP000256253">
    <property type="component" value="Unassembled WGS sequence"/>
</dbReference>
<dbReference type="Pfam" id="PF06262">
    <property type="entry name" value="Zincin_1"/>
    <property type="match status" value="1"/>
</dbReference>
<keyword evidence="1" id="KW-0645">Protease</keyword>
<comment type="caution">
    <text evidence="1">The sequence shown here is derived from an EMBL/GenBank/DDBJ whole genome shotgun (WGS) entry which is preliminary data.</text>
</comment>
<name>A0A3D9UXY3_9MICO</name>
<dbReference type="CDD" id="cd12952">
    <property type="entry name" value="MMP_ACEL2062"/>
    <property type="match status" value="1"/>
</dbReference>
<evidence type="ECO:0000313" key="2">
    <source>
        <dbReference type="Proteomes" id="UP000256253"/>
    </source>
</evidence>
<organism evidence="1 2">
    <name type="scientific">Calidifontibacter indicus</name>
    <dbReference type="NCBI Taxonomy" id="419650"/>
    <lineage>
        <taxon>Bacteria</taxon>
        <taxon>Bacillati</taxon>
        <taxon>Actinomycetota</taxon>
        <taxon>Actinomycetes</taxon>
        <taxon>Micrococcales</taxon>
        <taxon>Dermacoccaceae</taxon>
        <taxon>Calidifontibacter</taxon>
    </lineage>
</organism>
<dbReference type="AlphaFoldDB" id="A0A3D9UXY3"/>
<dbReference type="InterPro" id="IPR038555">
    <property type="entry name" value="Zincin_1_sf"/>
</dbReference>